<name>A0A1M6T2H9_9FLAO</name>
<proteinExistence type="predicted"/>
<keyword evidence="2" id="KW-1185">Reference proteome</keyword>
<protein>
    <recommendedName>
        <fullName evidence="3">DUF4919 domain-containing protein</fullName>
    </recommendedName>
</protein>
<dbReference type="RefSeq" id="WP_072998749.1">
    <property type="nucleotide sequence ID" value="NZ_FRAM01000003.1"/>
</dbReference>
<accession>A0A1M6T2H9</accession>
<dbReference type="OrthoDB" id="686440at2"/>
<organism evidence="1 2">
    <name type="scientific">Epilithonimonas mollis</name>
    <dbReference type="NCBI Taxonomy" id="216903"/>
    <lineage>
        <taxon>Bacteria</taxon>
        <taxon>Pseudomonadati</taxon>
        <taxon>Bacteroidota</taxon>
        <taxon>Flavobacteriia</taxon>
        <taxon>Flavobacteriales</taxon>
        <taxon>Weeksellaceae</taxon>
        <taxon>Chryseobacterium group</taxon>
        <taxon>Epilithonimonas</taxon>
    </lineage>
</organism>
<evidence type="ECO:0000313" key="2">
    <source>
        <dbReference type="Proteomes" id="UP000184498"/>
    </source>
</evidence>
<evidence type="ECO:0000313" key="1">
    <source>
        <dbReference type="EMBL" id="SHK51213.1"/>
    </source>
</evidence>
<dbReference type="STRING" id="216903.SAMN05444371_2603"/>
<dbReference type="EMBL" id="FRAM01000003">
    <property type="protein sequence ID" value="SHK51213.1"/>
    <property type="molecule type" value="Genomic_DNA"/>
</dbReference>
<dbReference type="AlphaFoldDB" id="A0A1M6T2H9"/>
<dbReference type="InterPro" id="IPR032578">
    <property type="entry name" value="DUF4919"/>
</dbReference>
<dbReference type="Pfam" id="PF16266">
    <property type="entry name" value="DUF4919"/>
    <property type="match status" value="1"/>
</dbReference>
<dbReference type="Proteomes" id="UP000184498">
    <property type="component" value="Unassembled WGS sequence"/>
</dbReference>
<gene>
    <name evidence="1" type="ORF">SAMN05444371_2603</name>
</gene>
<sequence>MYKKLLSITFLAFTIILFAQNLEFKVPNYNEIKKHIEDKKSEFYYPDLLSKLKKNDTLLTKDQYKHLYFGYIFQKEYNPYHRGKSDEKLSKYYRGEFEKNEFPEVINTLKESLEEFPLDLRSLNFLSYLYHLNGSEDMAKTTSLIFQGLFEAILSSGDGNKCETAFHVISVSHEYVLLNMFDLKSISQSFNGKCDFLQFEKDKYRVPGIYFNVEKLQEKNINLLR</sequence>
<reference evidence="2" key="1">
    <citation type="submission" date="2016-11" db="EMBL/GenBank/DDBJ databases">
        <authorList>
            <person name="Varghese N."/>
            <person name="Submissions S."/>
        </authorList>
    </citation>
    <scope>NUCLEOTIDE SEQUENCE [LARGE SCALE GENOMIC DNA]</scope>
    <source>
        <strain evidence="2">DSM 18016</strain>
    </source>
</reference>
<evidence type="ECO:0008006" key="3">
    <source>
        <dbReference type="Google" id="ProtNLM"/>
    </source>
</evidence>